<dbReference type="InterPro" id="IPR050090">
    <property type="entry name" value="Tyrosine_recombinase_XerCD"/>
</dbReference>
<dbReference type="Pfam" id="PF00589">
    <property type="entry name" value="Phage_integrase"/>
    <property type="match status" value="1"/>
</dbReference>
<accession>A0ABS9YVR1</accession>
<dbReference type="InterPro" id="IPR011010">
    <property type="entry name" value="DNA_brk_join_enz"/>
</dbReference>
<dbReference type="PANTHER" id="PTHR30349:SF64">
    <property type="entry name" value="PROPHAGE INTEGRASE INTD-RELATED"/>
    <property type="match status" value="1"/>
</dbReference>
<dbReference type="RefSeq" id="WP_243071625.1">
    <property type="nucleotide sequence ID" value="NZ_JAIVFL010000001.1"/>
</dbReference>
<dbReference type="InterPro" id="IPR013762">
    <property type="entry name" value="Integrase-like_cat_sf"/>
</dbReference>
<dbReference type="Gene3D" id="1.10.443.10">
    <property type="entry name" value="Intergrase catalytic core"/>
    <property type="match status" value="1"/>
</dbReference>
<protein>
    <submittedName>
        <fullName evidence="5">Site-specific integrase</fullName>
    </submittedName>
</protein>
<dbReference type="Gene3D" id="1.10.150.130">
    <property type="match status" value="1"/>
</dbReference>
<name>A0ABS9YVR1_9MYCO</name>
<gene>
    <name evidence="5" type="ORF">K9U37_10475</name>
</gene>
<dbReference type="PANTHER" id="PTHR30349">
    <property type="entry name" value="PHAGE INTEGRASE-RELATED"/>
    <property type="match status" value="1"/>
</dbReference>
<dbReference type="InterPro" id="IPR010998">
    <property type="entry name" value="Integrase_recombinase_N"/>
</dbReference>
<evidence type="ECO:0000256" key="2">
    <source>
        <dbReference type="ARBA" id="ARBA00023125"/>
    </source>
</evidence>
<evidence type="ECO:0000259" key="4">
    <source>
        <dbReference type="PROSITE" id="PS51898"/>
    </source>
</evidence>
<feature type="domain" description="Tyr recombinase" evidence="4">
    <location>
        <begin position="72"/>
        <end position="260"/>
    </location>
</feature>
<dbReference type="SUPFAM" id="SSF56349">
    <property type="entry name" value="DNA breaking-rejoining enzymes"/>
    <property type="match status" value="1"/>
</dbReference>
<keyword evidence="6" id="KW-1185">Reference proteome</keyword>
<dbReference type="EMBL" id="JAIVFL010000001">
    <property type="protein sequence ID" value="MCI4675285.1"/>
    <property type="molecule type" value="Genomic_DNA"/>
</dbReference>
<dbReference type="InterPro" id="IPR002104">
    <property type="entry name" value="Integrase_catalytic"/>
</dbReference>
<evidence type="ECO:0000256" key="3">
    <source>
        <dbReference type="ARBA" id="ARBA00023172"/>
    </source>
</evidence>
<reference evidence="5" key="1">
    <citation type="journal article" date="2022" name="ISME J.">
        <title>Identification of active gaseous-alkane degraders at natural gas seeps.</title>
        <authorList>
            <person name="Farhan Ul Haque M."/>
            <person name="Hernandez M."/>
            <person name="Crombie A.T."/>
            <person name="Murrell J.C."/>
        </authorList>
    </citation>
    <scope>NUCLEOTIDE SEQUENCE</scope>
    <source>
        <strain evidence="5">ANDR5</strain>
    </source>
</reference>
<dbReference type="PROSITE" id="PS51898">
    <property type="entry name" value="TYR_RECOMBINASE"/>
    <property type="match status" value="1"/>
</dbReference>
<evidence type="ECO:0000313" key="6">
    <source>
        <dbReference type="Proteomes" id="UP001139068"/>
    </source>
</evidence>
<keyword evidence="2" id="KW-0238">DNA-binding</keyword>
<organism evidence="5 6">
    <name type="scientific">Candidatus Mycolicibacterium alkanivorans</name>
    <dbReference type="NCBI Taxonomy" id="2954114"/>
    <lineage>
        <taxon>Bacteria</taxon>
        <taxon>Bacillati</taxon>
        <taxon>Actinomycetota</taxon>
        <taxon>Actinomycetes</taxon>
        <taxon>Mycobacteriales</taxon>
        <taxon>Mycobacteriaceae</taxon>
        <taxon>Mycolicibacterium</taxon>
    </lineage>
</organism>
<evidence type="ECO:0000256" key="1">
    <source>
        <dbReference type="ARBA" id="ARBA00008857"/>
    </source>
</evidence>
<proteinExistence type="inferred from homology"/>
<comment type="caution">
    <text evidence="5">The sequence shown here is derived from an EMBL/GenBank/DDBJ whole genome shotgun (WGS) entry which is preliminary data.</text>
</comment>
<keyword evidence="3" id="KW-0233">DNA recombination</keyword>
<sequence>MHVEPVWARTQLSAVSYSTVQAWTSELAQRRGAKVVRYAHGVLYGICEDAVRDSRLASNPCRGVKLPPIVKKPNVYLTGDQLHALARESGRYGSLVLLLGTAGLRWGEAAGLRVGDVDFLRRKILVHKNATGGSVESLKGGEHRTLAVAKYVVDELATTVAGKGRDELIWPSSTGGYLRPPATHDSWLSGAVARCQKTAAQSDPFPRVTAHDLRHTAASLAISNSANVKVVQRMLGHKSAAMTLDVYADLFDDDLVAVADKLDRSVGKLWAPGLGLDA</sequence>
<dbReference type="CDD" id="cd01189">
    <property type="entry name" value="INT_ICEBs1_C_like"/>
    <property type="match status" value="1"/>
</dbReference>
<dbReference type="Proteomes" id="UP001139068">
    <property type="component" value="Unassembled WGS sequence"/>
</dbReference>
<evidence type="ECO:0000313" key="5">
    <source>
        <dbReference type="EMBL" id="MCI4675285.1"/>
    </source>
</evidence>
<comment type="similarity">
    <text evidence="1">Belongs to the 'phage' integrase family.</text>
</comment>